<name>A0A1E3P3L1_WICAA</name>
<dbReference type="GeneID" id="30199132"/>
<evidence type="ECO:0000313" key="2">
    <source>
        <dbReference type="EMBL" id="ODQ59492.1"/>
    </source>
</evidence>
<protein>
    <recommendedName>
        <fullName evidence="4">Meiotic sister chromatid recombination protein 1</fullName>
    </recommendedName>
</protein>
<accession>A0A1E3P3L1</accession>
<gene>
    <name evidence="2" type="ORF">WICANDRAFT_31834</name>
</gene>
<sequence>MKVINLLSVLLLSTSSIALFSSTVLDSWDLNDLKEYLSDNSVPFDEKKATVEQIKDLSQKHWELQHSKSQSSWFDPNVVKQKVLNYYNGATDSLTSNPATSSSSVDYSNLKDWVFATWGIDQLKSTLKKSDIKFDPEAKRDDLVKLAKSNYNKIAKKYNASGNYPGDWLYSNWDKKSLKKWLDQYGIDYSSFRDSQKDLIRKVRQNSYQAAQVAEEERQGILESLDLSSKALFDKAGTVRDDIFNTWSSSQLYKWLKTHQVDVEESLKTNKEELALLAQKHKDNLKDDIEYWSGKASKSASPFLTKSSDKVDNVINDTFFVGVESWSRDRLKAFLAARGVSVPIFATKYELIQLVKDNKFKPIQNFNNDYFFQGWSKENIQKWVDEQNDAASKTSKASGYANQASNHFSTARDSFFDYWSDVELREYLSSFGIYDTKNFRHDQLLDLAKTNTRWFISGANYDTGSAIANAKLTGVNLWNKIVYYVKTWYNTIYYTFNH</sequence>
<dbReference type="STRING" id="683960.A0A1E3P3L1"/>
<dbReference type="GO" id="GO:0005635">
    <property type="term" value="C:nuclear envelope"/>
    <property type="evidence" value="ECO:0007669"/>
    <property type="project" value="EnsemblFungi"/>
</dbReference>
<evidence type="ECO:0000313" key="3">
    <source>
        <dbReference type="Proteomes" id="UP000094112"/>
    </source>
</evidence>
<dbReference type="GO" id="GO:0005739">
    <property type="term" value="C:mitochondrion"/>
    <property type="evidence" value="ECO:0007669"/>
    <property type="project" value="EnsemblFungi"/>
</dbReference>
<dbReference type="Proteomes" id="UP000094112">
    <property type="component" value="Unassembled WGS sequence"/>
</dbReference>
<dbReference type="AlphaFoldDB" id="A0A1E3P3L1"/>
<feature type="chain" id="PRO_5009133644" description="Meiotic sister chromatid recombination protein 1" evidence="1">
    <location>
        <begin position="19"/>
        <end position="498"/>
    </location>
</feature>
<dbReference type="GO" id="GO:1990166">
    <property type="term" value="P:protein localization to site of double-strand break"/>
    <property type="evidence" value="ECO:0007669"/>
    <property type="project" value="EnsemblFungi"/>
</dbReference>
<keyword evidence="1" id="KW-0732">Signal</keyword>
<proteinExistence type="predicted"/>
<organism evidence="2 3">
    <name type="scientific">Wickerhamomyces anomalus (strain ATCC 58044 / CBS 1984 / NCYC 433 / NRRL Y-366-8)</name>
    <name type="common">Yeast</name>
    <name type="synonym">Hansenula anomala</name>
    <dbReference type="NCBI Taxonomy" id="683960"/>
    <lineage>
        <taxon>Eukaryota</taxon>
        <taxon>Fungi</taxon>
        <taxon>Dikarya</taxon>
        <taxon>Ascomycota</taxon>
        <taxon>Saccharomycotina</taxon>
        <taxon>Saccharomycetes</taxon>
        <taxon>Phaffomycetales</taxon>
        <taxon>Wickerhamomycetaceae</taxon>
        <taxon>Wickerhamomyces</taxon>
    </lineage>
</organism>
<dbReference type="RefSeq" id="XP_019038699.1">
    <property type="nucleotide sequence ID" value="XM_019181886.1"/>
</dbReference>
<dbReference type="Pfam" id="PF10281">
    <property type="entry name" value="Ish1"/>
    <property type="match status" value="3"/>
</dbReference>
<evidence type="ECO:0008006" key="4">
    <source>
        <dbReference type="Google" id="ProtNLM"/>
    </source>
</evidence>
<evidence type="ECO:0000256" key="1">
    <source>
        <dbReference type="SAM" id="SignalP"/>
    </source>
</evidence>
<dbReference type="GO" id="GO:0007131">
    <property type="term" value="P:reciprocal meiotic recombination"/>
    <property type="evidence" value="ECO:0007669"/>
    <property type="project" value="EnsemblFungi"/>
</dbReference>
<feature type="signal peptide" evidence="1">
    <location>
        <begin position="1"/>
        <end position="18"/>
    </location>
</feature>
<dbReference type="OrthoDB" id="2527403at2759"/>
<reference evidence="2 3" key="1">
    <citation type="journal article" date="2016" name="Proc. Natl. Acad. Sci. U.S.A.">
        <title>Comparative genomics of biotechnologically important yeasts.</title>
        <authorList>
            <person name="Riley R."/>
            <person name="Haridas S."/>
            <person name="Wolfe K.H."/>
            <person name="Lopes M.R."/>
            <person name="Hittinger C.T."/>
            <person name="Goeker M."/>
            <person name="Salamov A.A."/>
            <person name="Wisecaver J.H."/>
            <person name="Long T.M."/>
            <person name="Calvey C.H."/>
            <person name="Aerts A.L."/>
            <person name="Barry K.W."/>
            <person name="Choi C."/>
            <person name="Clum A."/>
            <person name="Coughlan A.Y."/>
            <person name="Deshpande S."/>
            <person name="Douglass A.P."/>
            <person name="Hanson S.J."/>
            <person name="Klenk H.-P."/>
            <person name="LaButti K.M."/>
            <person name="Lapidus A."/>
            <person name="Lindquist E.A."/>
            <person name="Lipzen A.M."/>
            <person name="Meier-Kolthoff J.P."/>
            <person name="Ohm R.A."/>
            <person name="Otillar R.P."/>
            <person name="Pangilinan J.L."/>
            <person name="Peng Y."/>
            <person name="Rokas A."/>
            <person name="Rosa C.A."/>
            <person name="Scheuner C."/>
            <person name="Sibirny A.A."/>
            <person name="Slot J.C."/>
            <person name="Stielow J.B."/>
            <person name="Sun H."/>
            <person name="Kurtzman C.P."/>
            <person name="Blackwell M."/>
            <person name="Grigoriev I.V."/>
            <person name="Jeffries T.W."/>
        </authorList>
    </citation>
    <scope>NUCLEOTIDE SEQUENCE [LARGE SCALE GENOMIC DNA]</scope>
    <source>
        <strain evidence="3">ATCC 58044 / CBS 1984 / NCYC 433 / NRRL Y-366-8</strain>
    </source>
</reference>
<dbReference type="InterPro" id="IPR018803">
    <property type="entry name" value="Ish1/Msc1-like"/>
</dbReference>
<keyword evidence="3" id="KW-1185">Reference proteome</keyword>
<dbReference type="EMBL" id="KV454211">
    <property type="protein sequence ID" value="ODQ59492.1"/>
    <property type="molecule type" value="Genomic_DNA"/>
</dbReference>